<protein>
    <submittedName>
        <fullName evidence="6">High intensity light-inducible lhc-like protein</fullName>
    </submittedName>
</protein>
<dbReference type="RefSeq" id="XP_013899014.1">
    <property type="nucleotide sequence ID" value="XM_014043560.1"/>
</dbReference>
<keyword evidence="4 5" id="KW-0472">Membrane</keyword>
<keyword evidence="7" id="KW-1185">Reference proteome</keyword>
<evidence type="ECO:0000256" key="5">
    <source>
        <dbReference type="SAM" id="Phobius"/>
    </source>
</evidence>
<evidence type="ECO:0000313" key="7">
    <source>
        <dbReference type="Proteomes" id="UP000054498"/>
    </source>
</evidence>
<dbReference type="GO" id="GO:0016020">
    <property type="term" value="C:membrane"/>
    <property type="evidence" value="ECO:0007669"/>
    <property type="project" value="UniProtKB-SubCell"/>
</dbReference>
<dbReference type="GO" id="GO:0009507">
    <property type="term" value="C:chloroplast"/>
    <property type="evidence" value="ECO:0007669"/>
    <property type="project" value="UniProtKB-SubCell"/>
</dbReference>
<accession>A0A0D2M9K2</accession>
<organism evidence="6 7">
    <name type="scientific">Monoraphidium neglectum</name>
    <dbReference type="NCBI Taxonomy" id="145388"/>
    <lineage>
        <taxon>Eukaryota</taxon>
        <taxon>Viridiplantae</taxon>
        <taxon>Chlorophyta</taxon>
        <taxon>core chlorophytes</taxon>
        <taxon>Chlorophyceae</taxon>
        <taxon>CS clade</taxon>
        <taxon>Sphaeropleales</taxon>
        <taxon>Selenastraceae</taxon>
        <taxon>Monoraphidium</taxon>
    </lineage>
</organism>
<evidence type="ECO:0000313" key="6">
    <source>
        <dbReference type="EMBL" id="KIY99994.1"/>
    </source>
</evidence>
<evidence type="ECO:0000256" key="1">
    <source>
        <dbReference type="ARBA" id="ARBA00004141"/>
    </source>
</evidence>
<gene>
    <name evidence="6" type="ORF">MNEG_7964</name>
</gene>
<dbReference type="EMBL" id="KK101683">
    <property type="protein sequence ID" value="KIY99994.1"/>
    <property type="molecule type" value="Genomic_DNA"/>
</dbReference>
<evidence type="ECO:0000256" key="2">
    <source>
        <dbReference type="ARBA" id="ARBA00022692"/>
    </source>
</evidence>
<dbReference type="GeneID" id="25740840"/>
<evidence type="ECO:0000256" key="4">
    <source>
        <dbReference type="ARBA" id="ARBA00023136"/>
    </source>
</evidence>
<dbReference type="OrthoDB" id="543868at2759"/>
<dbReference type="KEGG" id="mng:MNEG_7964"/>
<proteinExistence type="predicted"/>
<feature type="transmembrane region" description="Helical" evidence="5">
    <location>
        <begin position="73"/>
        <end position="94"/>
    </location>
</feature>
<evidence type="ECO:0000256" key="3">
    <source>
        <dbReference type="ARBA" id="ARBA00022989"/>
    </source>
</evidence>
<dbReference type="STRING" id="145388.A0A0D2M9K2"/>
<dbReference type="Proteomes" id="UP000054498">
    <property type="component" value="Unassembled WGS sequence"/>
</dbReference>
<keyword evidence="2 5" id="KW-0812">Transmembrane</keyword>
<keyword evidence="3 5" id="KW-1133">Transmembrane helix</keyword>
<sequence length="281" mass="28734">MVVRASSTSKSGVAQFADSIGLPTGEGIFGFRPFAEVWVGRLAMMGFVTSIVEEATTGQGTLRQIGLEPSPGLLAGLLGVLGVALVAGTASTAVKLAQKKMTAKDIARYKNFLGLNNGNDFIEAANAMKRKGDFTTPGNDLAAIAAAKAAGSPADAFLSTSEVAEGSAAAAEMKAADSGVLTLTKEQEAAQVNAALAEMKAGKTAGPAVSLAAKADILEEAQFSGSFEKQYARDVELTNGRAAMLGFLAAVLVEAATDKGIIMQIIMWLKFSGFLGAASGF</sequence>
<dbReference type="PANTHER" id="PTHR14154">
    <property type="entry name" value="UPF0041 BRAIN PROTEIN 44-RELATED"/>
    <property type="match status" value="1"/>
</dbReference>
<name>A0A0D2M9K2_9CHLO</name>
<dbReference type="Gene3D" id="1.10.3460.10">
    <property type="entry name" value="Chlorophyll a/b binding protein domain"/>
    <property type="match status" value="2"/>
</dbReference>
<comment type="subcellular location">
    <subcellularLocation>
        <location evidence="1">Membrane</location>
        <topology evidence="1">Multi-pass membrane protein</topology>
    </subcellularLocation>
</comment>
<dbReference type="SUPFAM" id="SSF103511">
    <property type="entry name" value="Chlorophyll a-b binding protein"/>
    <property type="match status" value="2"/>
</dbReference>
<reference evidence="6 7" key="1">
    <citation type="journal article" date="2013" name="BMC Genomics">
        <title>Reconstruction of the lipid metabolism for the microalga Monoraphidium neglectum from its genome sequence reveals characteristics suitable for biofuel production.</title>
        <authorList>
            <person name="Bogen C."/>
            <person name="Al-Dilaimi A."/>
            <person name="Albersmeier A."/>
            <person name="Wichmann J."/>
            <person name="Grundmann M."/>
            <person name="Rupp O."/>
            <person name="Lauersen K.J."/>
            <person name="Blifernez-Klassen O."/>
            <person name="Kalinowski J."/>
            <person name="Goesmann A."/>
            <person name="Mussgnug J.H."/>
            <person name="Kruse O."/>
        </authorList>
    </citation>
    <scope>NUCLEOTIDE SEQUENCE [LARGE SCALE GENOMIC DNA]</scope>
    <source>
        <strain evidence="6 7">SAG 48.87</strain>
    </source>
</reference>
<dbReference type="AlphaFoldDB" id="A0A0D2M9K2"/>